<dbReference type="EMBL" id="BMKA01000007">
    <property type="protein sequence ID" value="GGA30547.1"/>
    <property type="molecule type" value="Genomic_DNA"/>
</dbReference>
<name>A0A916R396_9RHOB</name>
<keyword evidence="2" id="KW-1185">Reference proteome</keyword>
<dbReference type="RefSeq" id="WP_188678313.1">
    <property type="nucleotide sequence ID" value="NZ_BMKA01000007.1"/>
</dbReference>
<accession>A0A916R396</accession>
<protein>
    <recommendedName>
        <fullName evidence="3">YdhG-like domain-containing protein</fullName>
    </recommendedName>
</protein>
<reference evidence="1" key="2">
    <citation type="submission" date="2020-09" db="EMBL/GenBank/DDBJ databases">
        <authorList>
            <person name="Sun Q."/>
            <person name="Zhou Y."/>
        </authorList>
    </citation>
    <scope>NUCLEOTIDE SEQUENCE</scope>
    <source>
        <strain evidence="1">CGMCC 1.15880</strain>
    </source>
</reference>
<organism evidence="1 2">
    <name type="scientific">Neptunicoccus cionae</name>
    <dbReference type="NCBI Taxonomy" id="2035344"/>
    <lineage>
        <taxon>Bacteria</taxon>
        <taxon>Pseudomonadati</taxon>
        <taxon>Pseudomonadota</taxon>
        <taxon>Alphaproteobacteria</taxon>
        <taxon>Rhodobacterales</taxon>
        <taxon>Paracoccaceae</taxon>
        <taxon>Neptunicoccus</taxon>
    </lineage>
</organism>
<dbReference type="SUPFAM" id="SSF159888">
    <property type="entry name" value="YdhG-like"/>
    <property type="match status" value="1"/>
</dbReference>
<reference evidence="1" key="1">
    <citation type="journal article" date="2014" name="Int. J. Syst. Evol. Microbiol.">
        <title>Complete genome sequence of Corynebacterium casei LMG S-19264T (=DSM 44701T), isolated from a smear-ripened cheese.</title>
        <authorList>
            <consortium name="US DOE Joint Genome Institute (JGI-PGF)"/>
            <person name="Walter F."/>
            <person name="Albersmeier A."/>
            <person name="Kalinowski J."/>
            <person name="Ruckert C."/>
        </authorList>
    </citation>
    <scope>NUCLEOTIDE SEQUENCE</scope>
    <source>
        <strain evidence="1">CGMCC 1.15880</strain>
    </source>
</reference>
<comment type="caution">
    <text evidence="1">The sequence shown here is derived from an EMBL/GenBank/DDBJ whole genome shotgun (WGS) entry which is preliminary data.</text>
</comment>
<sequence length="135" mass="14660">MTQFPPPEVQAAFNSFPPAEQEKLLAVRRLIFDSAVAVEAGAVTETLRWGQPAYLVKRGSSLRLGVGKTGQAAIFAHCQSSIIGSFATAFGGDFALDGNRAVYLDRVGPEELEKLRFLILHGLQYKRAPKARVSV</sequence>
<evidence type="ECO:0008006" key="3">
    <source>
        <dbReference type="Google" id="ProtNLM"/>
    </source>
</evidence>
<evidence type="ECO:0000313" key="2">
    <source>
        <dbReference type="Proteomes" id="UP000628017"/>
    </source>
</evidence>
<gene>
    <name evidence="1" type="ORF">GCM10011498_34680</name>
</gene>
<dbReference type="Proteomes" id="UP000628017">
    <property type="component" value="Unassembled WGS sequence"/>
</dbReference>
<proteinExistence type="predicted"/>
<dbReference type="AlphaFoldDB" id="A0A916R396"/>
<evidence type="ECO:0000313" key="1">
    <source>
        <dbReference type="EMBL" id="GGA30547.1"/>
    </source>
</evidence>